<comment type="caution">
    <text evidence="3">The sequence shown here is derived from an EMBL/GenBank/DDBJ whole genome shotgun (WGS) entry which is preliminary data.</text>
</comment>
<sequence length="350" mass="39269">MTFNIDTDIDTVSDEWLEGFIRRMEKENGILAGLDEGNRIIKLSPTMVVKCGYGVTAQEAAAQTFAHQHFDSSIVQIPRVHRFFHSSPCAFGSCGYLFMDYIEGWSLENLDLQVHTDLIPQIATIIAHMESMASEIPGPPGGGRPEGYLWSDEGARTEFHSVEELNTWLNARLATQDKSIDITSEKLVFCHMDLCRRNMIMLPNRTICLLDFGFAGFYPRCFEVVTLDFLTTESVEYTRQLQRRLMEELRFTGNEKEYLALLHRVRAIQARFPSAFGEKVENLLDLPELVARLPSTSLLPSQIVPPPKIEPLSPEDVAAALAALSAPKPKAYHETHPTLGRPPSPPPPLS</sequence>
<dbReference type="InterPro" id="IPR011009">
    <property type="entry name" value="Kinase-like_dom_sf"/>
</dbReference>
<reference evidence="3 4" key="1">
    <citation type="submission" date="2016-07" db="EMBL/GenBank/DDBJ databases">
        <title>Pervasive Adenine N6-methylation of Active Genes in Fungi.</title>
        <authorList>
            <consortium name="DOE Joint Genome Institute"/>
            <person name="Mondo S.J."/>
            <person name="Dannebaum R.O."/>
            <person name="Kuo R.C."/>
            <person name="Labutti K."/>
            <person name="Haridas S."/>
            <person name="Kuo A."/>
            <person name="Salamov A."/>
            <person name="Ahrendt S.R."/>
            <person name="Lipzen A."/>
            <person name="Sullivan W."/>
            <person name="Andreopoulos W.B."/>
            <person name="Clum A."/>
            <person name="Lindquist E."/>
            <person name="Daum C."/>
            <person name="Ramamoorthy G.K."/>
            <person name="Gryganskyi A."/>
            <person name="Culley D."/>
            <person name="Magnuson J.K."/>
            <person name="James T.Y."/>
            <person name="O'Malley M.A."/>
            <person name="Stajich J.E."/>
            <person name="Spatafora J.W."/>
            <person name="Visel A."/>
            <person name="Grigoriev I.V."/>
        </authorList>
    </citation>
    <scope>NUCLEOTIDE SEQUENCE [LARGE SCALE GENOMIC DNA]</scope>
    <source>
        <strain evidence="3 4">CBS 129021</strain>
    </source>
</reference>
<dbReference type="RefSeq" id="XP_040710587.1">
    <property type="nucleotide sequence ID" value="XM_040853366.1"/>
</dbReference>
<dbReference type="OrthoDB" id="3250044at2759"/>
<protein>
    <submittedName>
        <fullName evidence="3">Kinase-like domain-containing protein</fullName>
    </submittedName>
</protein>
<dbReference type="InParanoid" id="A0A1Y2DEZ0"/>
<feature type="domain" description="Aminoglycoside phosphotransferase" evidence="2">
    <location>
        <begin position="59"/>
        <end position="227"/>
    </location>
</feature>
<evidence type="ECO:0000313" key="4">
    <source>
        <dbReference type="Proteomes" id="UP000193689"/>
    </source>
</evidence>
<dbReference type="EMBL" id="MCFJ01000020">
    <property type="protein sequence ID" value="ORY57235.1"/>
    <property type="molecule type" value="Genomic_DNA"/>
</dbReference>
<dbReference type="InterPro" id="IPR002575">
    <property type="entry name" value="Aminoglycoside_PTrfase"/>
</dbReference>
<dbReference type="AlphaFoldDB" id="A0A1Y2DEZ0"/>
<proteinExistence type="predicted"/>
<gene>
    <name evidence="3" type="ORF">BCR38DRAFT_109937</name>
</gene>
<dbReference type="InterPro" id="IPR051678">
    <property type="entry name" value="AGP_Transferase"/>
</dbReference>
<feature type="compositionally biased region" description="Pro residues" evidence="1">
    <location>
        <begin position="340"/>
        <end position="350"/>
    </location>
</feature>
<organism evidence="3 4">
    <name type="scientific">Pseudomassariella vexata</name>
    <dbReference type="NCBI Taxonomy" id="1141098"/>
    <lineage>
        <taxon>Eukaryota</taxon>
        <taxon>Fungi</taxon>
        <taxon>Dikarya</taxon>
        <taxon>Ascomycota</taxon>
        <taxon>Pezizomycotina</taxon>
        <taxon>Sordariomycetes</taxon>
        <taxon>Xylariomycetidae</taxon>
        <taxon>Amphisphaeriales</taxon>
        <taxon>Pseudomassariaceae</taxon>
        <taxon>Pseudomassariella</taxon>
    </lineage>
</organism>
<dbReference type="Pfam" id="PF01636">
    <property type="entry name" value="APH"/>
    <property type="match status" value="1"/>
</dbReference>
<dbReference type="PANTHER" id="PTHR21310:SF39">
    <property type="entry name" value="AMINOGLYCOSIDE PHOSPHOTRANSFERASE DOMAIN-CONTAINING PROTEIN"/>
    <property type="match status" value="1"/>
</dbReference>
<dbReference type="PANTHER" id="PTHR21310">
    <property type="entry name" value="AMINOGLYCOSIDE PHOSPHOTRANSFERASE-RELATED-RELATED"/>
    <property type="match status" value="1"/>
</dbReference>
<name>A0A1Y2DEZ0_9PEZI</name>
<keyword evidence="3" id="KW-0418">Kinase</keyword>
<keyword evidence="3" id="KW-0808">Transferase</keyword>
<dbReference type="GO" id="GO:0016301">
    <property type="term" value="F:kinase activity"/>
    <property type="evidence" value="ECO:0007669"/>
    <property type="project" value="UniProtKB-KW"/>
</dbReference>
<feature type="region of interest" description="Disordered" evidence="1">
    <location>
        <begin position="328"/>
        <end position="350"/>
    </location>
</feature>
<dbReference type="STRING" id="1141098.A0A1Y2DEZ0"/>
<dbReference type="Gene3D" id="3.90.1200.10">
    <property type="match status" value="1"/>
</dbReference>
<dbReference type="Proteomes" id="UP000193689">
    <property type="component" value="Unassembled WGS sequence"/>
</dbReference>
<evidence type="ECO:0000313" key="3">
    <source>
        <dbReference type="EMBL" id="ORY57235.1"/>
    </source>
</evidence>
<keyword evidence="4" id="KW-1185">Reference proteome</keyword>
<evidence type="ECO:0000256" key="1">
    <source>
        <dbReference type="SAM" id="MobiDB-lite"/>
    </source>
</evidence>
<dbReference type="GeneID" id="63769578"/>
<dbReference type="SUPFAM" id="SSF56112">
    <property type="entry name" value="Protein kinase-like (PK-like)"/>
    <property type="match status" value="1"/>
</dbReference>
<accession>A0A1Y2DEZ0</accession>
<evidence type="ECO:0000259" key="2">
    <source>
        <dbReference type="Pfam" id="PF01636"/>
    </source>
</evidence>